<dbReference type="InterPro" id="IPR006344">
    <property type="entry name" value="RecD"/>
</dbReference>
<keyword evidence="1 3" id="KW-0547">Nucleotide-binding</keyword>
<keyword evidence="6" id="KW-1185">Reference proteome</keyword>
<dbReference type="Pfam" id="PF13538">
    <property type="entry name" value="UvrD_C_2"/>
    <property type="match status" value="1"/>
</dbReference>
<evidence type="ECO:0000256" key="2">
    <source>
        <dbReference type="ARBA" id="ARBA00022840"/>
    </source>
</evidence>
<dbReference type="EC" id="5.6.2.3" evidence="3"/>
<dbReference type="RefSeq" id="WP_272751517.1">
    <property type="nucleotide sequence ID" value="NZ_JAQQLF010000008.1"/>
</dbReference>
<feature type="domain" description="AAA+ ATPase" evidence="4">
    <location>
        <begin position="138"/>
        <end position="329"/>
    </location>
</feature>
<keyword evidence="3" id="KW-0347">Helicase</keyword>
<sequence length="574" mass="60953">MSVMEAADSLLPAQLAALMARLDPQHGAALQPLLQRLLAALASGHVCLSGMTRDEFALLRHSPLAGRPGDYAPLIVDDAGRLYLARQWQDETRLVAALQALAADPQPLAGDVDSVLDSLFAGAPRGDWQRLAAWLATQHRFMVISGGPGTGKTTTVVRLLAALAALSGRPLVMAMAAPTGKAAARLTESVRAARDALPVDAATRAQLPDKAQTLHRLIGLLPGTARPRHHAANPLPLDVLVVDEASMVDLTLMAQTVAALPPHARLILLGDRYQLASVDAGAVLGDLCSQQAWRTATAAQLQALGTTPPGRVDDSAMLADSVVVLEKSHRFGEHSGIGRLARAVNAGDTAQVGTLLADAANLDIASQPQLPEAAGLHALRAGYWQALDELGEGDNWPALFAAFNQCMLLAAERHAVTQINEQVSAELVRLGRKPADSDWYPGRPVMITRNDYSVGLFNGDIGLTVPRGGRLRVIFPTTDGGWREVSPARLPEHDTVYAMTVHKSQGSEFGQVWLALPPQPTATLTRSLVYTAITRARQRFVLAGSLAVLQAAVQYAPARQSGLAEKIWGRGLTA</sequence>
<comment type="function">
    <text evidence="3">A helicase/nuclease that prepares dsDNA breaks (DSB) for recombinational DNA repair. Binds to DSBs and unwinds DNA via a highly rapid and processive ATP-dependent bidirectional helicase activity. Unwinds dsDNA until it encounters a Chi (crossover hotspot instigator) sequence from the 3' direction. Cuts ssDNA a few nucleotides 3' to the Chi site. The properties and activities of the enzyme are changed at Chi. The Chi-altered holoenzyme produces a long 3'-ssDNA overhang and facilitates RecA-binding to the ssDNA for homologous DNA recombination and repair. Holoenzyme degrades any linearized DNA that is unable to undergo homologous recombination. In the holoenzyme this subunit has ssDNA-dependent ATPase and 5'-3' helicase activity. When added to pre-assembled RecBC greatly stimulates nuclease activity and augments holoenzyme processivity. Negatively regulates the RecA-loading ability of RecBCD.</text>
</comment>
<dbReference type="Pfam" id="PF13245">
    <property type="entry name" value="AAA_19"/>
    <property type="match status" value="1"/>
</dbReference>
<dbReference type="Proteomes" id="UP001219956">
    <property type="component" value="Unassembled WGS sequence"/>
</dbReference>
<organism evidence="5 6">
    <name type="scientific">Vogesella aquatica</name>
    <dbReference type="NCBI Taxonomy" id="2984206"/>
    <lineage>
        <taxon>Bacteria</taxon>
        <taxon>Pseudomonadati</taxon>
        <taxon>Pseudomonadota</taxon>
        <taxon>Betaproteobacteria</taxon>
        <taxon>Neisseriales</taxon>
        <taxon>Chromobacteriaceae</taxon>
        <taxon>Vogesella</taxon>
    </lineage>
</organism>
<feature type="binding site" evidence="3">
    <location>
        <begin position="146"/>
        <end position="153"/>
    </location>
    <ligand>
        <name>ATP</name>
        <dbReference type="ChEBI" id="CHEBI:30616"/>
    </ligand>
</feature>
<keyword evidence="3 5" id="KW-0378">Hydrolase</keyword>
<comment type="similarity">
    <text evidence="3">Belongs to the RecD family.</text>
</comment>
<keyword evidence="3" id="KW-0227">DNA damage</keyword>
<dbReference type="EMBL" id="JAQQLF010000008">
    <property type="protein sequence ID" value="MDC7717165.1"/>
    <property type="molecule type" value="Genomic_DNA"/>
</dbReference>
<keyword evidence="3" id="KW-0234">DNA repair</keyword>
<dbReference type="Gene3D" id="3.40.50.300">
    <property type="entry name" value="P-loop containing nucleotide triphosphate hydrolases"/>
    <property type="match status" value="2"/>
</dbReference>
<dbReference type="CDD" id="cd18809">
    <property type="entry name" value="SF1_C_RecD"/>
    <property type="match status" value="1"/>
</dbReference>
<proteinExistence type="inferred from homology"/>
<keyword evidence="3" id="KW-0269">Exonuclease</keyword>
<evidence type="ECO:0000313" key="5">
    <source>
        <dbReference type="EMBL" id="MDC7717165.1"/>
    </source>
</evidence>
<comment type="subunit">
    <text evidence="3">Heterotrimer of RecB, RecC and RecD. All subunits contribute to DNA-binding.</text>
</comment>
<dbReference type="GO" id="GO:0008854">
    <property type="term" value="F:exodeoxyribonuclease V activity"/>
    <property type="evidence" value="ECO:0007669"/>
    <property type="project" value="UniProtKB-EC"/>
</dbReference>
<keyword evidence="3" id="KW-0238">DNA-binding</keyword>
<dbReference type="InterPro" id="IPR003593">
    <property type="entry name" value="AAA+_ATPase"/>
</dbReference>
<dbReference type="InterPro" id="IPR027417">
    <property type="entry name" value="P-loop_NTPase"/>
</dbReference>
<keyword evidence="2 3" id="KW-0067">ATP-binding</keyword>
<evidence type="ECO:0000313" key="6">
    <source>
        <dbReference type="Proteomes" id="UP001219956"/>
    </source>
</evidence>
<dbReference type="PANTHER" id="PTHR43788:SF6">
    <property type="entry name" value="DNA HELICASE B"/>
    <property type="match status" value="1"/>
</dbReference>
<evidence type="ECO:0000256" key="3">
    <source>
        <dbReference type="HAMAP-Rule" id="MF_01487"/>
    </source>
</evidence>
<evidence type="ECO:0000259" key="4">
    <source>
        <dbReference type="SMART" id="SM00382"/>
    </source>
</evidence>
<accession>A0ABT5IX67</accession>
<dbReference type="InterPro" id="IPR027785">
    <property type="entry name" value="UvrD-like_helicase_C"/>
</dbReference>
<dbReference type="SUPFAM" id="SSF52540">
    <property type="entry name" value="P-loop containing nucleoside triphosphate hydrolases"/>
    <property type="match status" value="2"/>
</dbReference>
<comment type="miscellaneous">
    <text evidence="3">In the RecBCD complex, RecB has a slow 3'-5' helicase, an exonuclease activity and loads RecA onto ssDNA, RecD has a fast 5'-3' helicase activity, while RecC stimulates the ATPase and processivity of the RecB helicase and contributes to recognition of the Chi site.</text>
</comment>
<comment type="caution">
    <text evidence="5">The sequence shown here is derived from an EMBL/GenBank/DDBJ whole genome shotgun (WGS) entry which is preliminary data.</text>
</comment>
<dbReference type="PANTHER" id="PTHR43788">
    <property type="entry name" value="DNA2/NAM7 HELICASE FAMILY MEMBER"/>
    <property type="match status" value="1"/>
</dbReference>
<keyword evidence="3" id="KW-0540">Nuclease</keyword>
<dbReference type="InterPro" id="IPR050534">
    <property type="entry name" value="Coronavir_polyprotein_1ab"/>
</dbReference>
<dbReference type="NCBIfam" id="TIGR01447">
    <property type="entry name" value="recD"/>
    <property type="match status" value="1"/>
</dbReference>
<dbReference type="SMART" id="SM00382">
    <property type="entry name" value="AAA"/>
    <property type="match status" value="1"/>
</dbReference>
<evidence type="ECO:0000256" key="1">
    <source>
        <dbReference type="ARBA" id="ARBA00022741"/>
    </source>
</evidence>
<protein>
    <recommendedName>
        <fullName evidence="3">RecBCD enzyme subunit RecD</fullName>
        <ecNumber evidence="3">5.6.2.3</ecNumber>
    </recommendedName>
    <alternativeName>
        <fullName evidence="3">DNA 5'-3' helicase subunit RecD</fullName>
    </alternativeName>
    <alternativeName>
        <fullName evidence="3">Exonuclease V subunit RecD</fullName>
        <shortName evidence="3">ExoV subunit RecD</shortName>
    </alternativeName>
    <alternativeName>
        <fullName evidence="3">Helicase/nuclease RecBCD subunit RecD</fullName>
    </alternativeName>
</protein>
<keyword evidence="3" id="KW-0413">Isomerase</keyword>
<comment type="catalytic activity">
    <reaction evidence="3">
        <text>ATP + H2O = ADP + phosphate + H(+)</text>
        <dbReference type="Rhea" id="RHEA:13065"/>
        <dbReference type="ChEBI" id="CHEBI:15377"/>
        <dbReference type="ChEBI" id="CHEBI:15378"/>
        <dbReference type="ChEBI" id="CHEBI:30616"/>
        <dbReference type="ChEBI" id="CHEBI:43474"/>
        <dbReference type="ChEBI" id="CHEBI:456216"/>
        <dbReference type="EC" id="5.6.2.3"/>
    </reaction>
</comment>
<dbReference type="CDD" id="cd17933">
    <property type="entry name" value="DEXSc_RecD-like"/>
    <property type="match status" value="1"/>
</dbReference>
<name>A0ABT5IX67_9NEIS</name>
<dbReference type="HAMAP" id="MF_01487">
    <property type="entry name" value="RecD"/>
    <property type="match status" value="1"/>
</dbReference>
<reference evidence="5 6" key="1">
    <citation type="submission" date="2023-01" db="EMBL/GenBank/DDBJ databases">
        <title>Novel species of the genus Vogesella isolated from rivers.</title>
        <authorList>
            <person name="Lu H."/>
        </authorList>
    </citation>
    <scope>NUCLEOTIDE SEQUENCE [LARGE SCALE GENOMIC DNA]</scope>
    <source>
        <strain evidence="5 6">DC21W</strain>
    </source>
</reference>
<gene>
    <name evidence="3 5" type="primary">recD</name>
    <name evidence="5" type="ORF">PQU95_08050</name>
</gene>